<reference evidence="2" key="1">
    <citation type="journal article" date="2019" name="Int. J. Syst. Evol. Microbiol.">
        <title>The Global Catalogue of Microorganisms (GCM) 10K type strain sequencing project: providing services to taxonomists for standard genome sequencing and annotation.</title>
        <authorList>
            <consortium name="The Broad Institute Genomics Platform"/>
            <consortium name="The Broad Institute Genome Sequencing Center for Infectious Disease"/>
            <person name="Wu L."/>
            <person name="Ma J."/>
        </authorList>
    </citation>
    <scope>NUCLEOTIDE SEQUENCE [LARGE SCALE GENOMIC DNA]</scope>
    <source>
        <strain evidence="2">CCUG 57263</strain>
    </source>
</reference>
<dbReference type="EMBL" id="JBHTIU010000016">
    <property type="protein sequence ID" value="MFD0868594.1"/>
    <property type="molecule type" value="Genomic_DNA"/>
</dbReference>
<dbReference type="RefSeq" id="WP_150959750.1">
    <property type="nucleotide sequence ID" value="NZ_JBHTIU010000016.1"/>
</dbReference>
<name>A0ABW3D8J3_9BACL</name>
<gene>
    <name evidence="1" type="ORF">ACFQ03_05490</name>
</gene>
<keyword evidence="2" id="KW-1185">Reference proteome</keyword>
<organism evidence="1 2">
    <name type="scientific">Paenibacillus residui</name>
    <dbReference type="NCBI Taxonomy" id="629724"/>
    <lineage>
        <taxon>Bacteria</taxon>
        <taxon>Bacillati</taxon>
        <taxon>Bacillota</taxon>
        <taxon>Bacilli</taxon>
        <taxon>Bacillales</taxon>
        <taxon>Paenibacillaceae</taxon>
        <taxon>Paenibacillus</taxon>
    </lineage>
</organism>
<accession>A0ABW3D8J3</accession>
<sequence length="79" mass="9050">MPEQHTEPYLYKLEAILSRERLMTVVVVSSSDEKAFTYAENQLLRHTVEPPEIRSLGIVEKKPLGRDGVGYSIETLQFD</sequence>
<evidence type="ECO:0000313" key="1">
    <source>
        <dbReference type="EMBL" id="MFD0868594.1"/>
    </source>
</evidence>
<dbReference type="InterPro" id="IPR024998">
    <property type="entry name" value="DUF3906"/>
</dbReference>
<dbReference type="Pfam" id="PF13046">
    <property type="entry name" value="DUF3906"/>
    <property type="match status" value="1"/>
</dbReference>
<protein>
    <submittedName>
        <fullName evidence="1">DUF3906 family protein</fullName>
    </submittedName>
</protein>
<evidence type="ECO:0000313" key="2">
    <source>
        <dbReference type="Proteomes" id="UP001597120"/>
    </source>
</evidence>
<proteinExistence type="predicted"/>
<comment type="caution">
    <text evidence="1">The sequence shown here is derived from an EMBL/GenBank/DDBJ whole genome shotgun (WGS) entry which is preliminary data.</text>
</comment>
<dbReference type="Proteomes" id="UP001597120">
    <property type="component" value="Unassembled WGS sequence"/>
</dbReference>